<sequence>MYSGGARIENLRNPNSFVIRRKLKYYHLTLGILESELLRALGRMCKLMLQKIFSYSPDNASPAISSEDDSDDDLPITAVPEMVLAKDNQQELTEMRNMLQEILSDYHQR</sequence>
<proteinExistence type="predicted"/>
<comment type="caution">
    <text evidence="1">The sequence shown here is derived from an EMBL/GenBank/DDBJ whole genome shotgun (WGS) entry which is preliminary data.</text>
</comment>
<accession>A0AAW1I6V5</accession>
<keyword evidence="2" id="KW-1185">Reference proteome</keyword>
<evidence type="ECO:0000313" key="1">
    <source>
        <dbReference type="EMBL" id="KAK9685108.1"/>
    </source>
</evidence>
<organism evidence="1 2">
    <name type="scientific">Popillia japonica</name>
    <name type="common">Japanese beetle</name>
    <dbReference type="NCBI Taxonomy" id="7064"/>
    <lineage>
        <taxon>Eukaryota</taxon>
        <taxon>Metazoa</taxon>
        <taxon>Ecdysozoa</taxon>
        <taxon>Arthropoda</taxon>
        <taxon>Hexapoda</taxon>
        <taxon>Insecta</taxon>
        <taxon>Pterygota</taxon>
        <taxon>Neoptera</taxon>
        <taxon>Endopterygota</taxon>
        <taxon>Coleoptera</taxon>
        <taxon>Polyphaga</taxon>
        <taxon>Scarabaeiformia</taxon>
        <taxon>Scarabaeidae</taxon>
        <taxon>Rutelinae</taxon>
        <taxon>Popillia</taxon>
    </lineage>
</organism>
<dbReference type="AlphaFoldDB" id="A0AAW1I6V5"/>
<dbReference type="EMBL" id="JASPKY010000809">
    <property type="protein sequence ID" value="KAK9685108.1"/>
    <property type="molecule type" value="Genomic_DNA"/>
</dbReference>
<name>A0AAW1I6V5_POPJA</name>
<dbReference type="Proteomes" id="UP001458880">
    <property type="component" value="Unassembled WGS sequence"/>
</dbReference>
<protein>
    <submittedName>
        <fullName evidence="1">Uncharacterized protein</fullName>
    </submittedName>
</protein>
<reference evidence="1 2" key="1">
    <citation type="journal article" date="2024" name="BMC Genomics">
        <title>De novo assembly and annotation of Popillia japonica's genome with initial clues to its potential as an invasive pest.</title>
        <authorList>
            <person name="Cucini C."/>
            <person name="Boschi S."/>
            <person name="Funari R."/>
            <person name="Cardaioli E."/>
            <person name="Iannotti N."/>
            <person name="Marturano G."/>
            <person name="Paoli F."/>
            <person name="Bruttini M."/>
            <person name="Carapelli A."/>
            <person name="Frati F."/>
            <person name="Nardi F."/>
        </authorList>
    </citation>
    <scope>NUCLEOTIDE SEQUENCE [LARGE SCALE GENOMIC DNA]</scope>
    <source>
        <strain evidence="1">DMR45628</strain>
    </source>
</reference>
<evidence type="ECO:0000313" key="2">
    <source>
        <dbReference type="Proteomes" id="UP001458880"/>
    </source>
</evidence>
<gene>
    <name evidence="1" type="ORF">QE152_g38299</name>
</gene>